<gene>
    <name evidence="2" type="ORF">B0H16DRAFT_1783222</name>
</gene>
<reference evidence="2" key="1">
    <citation type="submission" date="2023-03" db="EMBL/GenBank/DDBJ databases">
        <title>Massive genome expansion in bonnet fungi (Mycena s.s.) driven by repeated elements and novel gene families across ecological guilds.</title>
        <authorList>
            <consortium name="Lawrence Berkeley National Laboratory"/>
            <person name="Harder C.B."/>
            <person name="Miyauchi S."/>
            <person name="Viragh M."/>
            <person name="Kuo A."/>
            <person name="Thoen E."/>
            <person name="Andreopoulos B."/>
            <person name="Lu D."/>
            <person name="Skrede I."/>
            <person name="Drula E."/>
            <person name="Henrissat B."/>
            <person name="Morin E."/>
            <person name="Kohler A."/>
            <person name="Barry K."/>
            <person name="LaButti K."/>
            <person name="Morin E."/>
            <person name="Salamov A."/>
            <person name="Lipzen A."/>
            <person name="Mereny Z."/>
            <person name="Hegedus B."/>
            <person name="Baldrian P."/>
            <person name="Stursova M."/>
            <person name="Weitz H."/>
            <person name="Taylor A."/>
            <person name="Grigoriev I.V."/>
            <person name="Nagy L.G."/>
            <person name="Martin F."/>
            <person name="Kauserud H."/>
        </authorList>
    </citation>
    <scope>NUCLEOTIDE SEQUENCE</scope>
    <source>
        <strain evidence="2">CBHHK182m</strain>
    </source>
</reference>
<accession>A0AAD7KGN9</accession>
<evidence type="ECO:0000256" key="1">
    <source>
        <dbReference type="SAM" id="MobiDB-lite"/>
    </source>
</evidence>
<dbReference type="Proteomes" id="UP001215598">
    <property type="component" value="Unassembled WGS sequence"/>
</dbReference>
<name>A0AAD7KGN9_9AGAR</name>
<keyword evidence="3" id="KW-1185">Reference proteome</keyword>
<dbReference type="EMBL" id="JARKIB010000002">
    <property type="protein sequence ID" value="KAJ7784263.1"/>
    <property type="molecule type" value="Genomic_DNA"/>
</dbReference>
<proteinExistence type="predicted"/>
<comment type="caution">
    <text evidence="2">The sequence shown here is derived from an EMBL/GenBank/DDBJ whole genome shotgun (WGS) entry which is preliminary data.</text>
</comment>
<evidence type="ECO:0000313" key="2">
    <source>
        <dbReference type="EMBL" id="KAJ7784263.1"/>
    </source>
</evidence>
<dbReference type="AlphaFoldDB" id="A0AAD7KGN9"/>
<sequence length="234" mass="25707">MSATPHAPHLAEPSDFETSARTSSRWLRPRVIRRAVWQEEERERDRKWGRVGLGGSGPLKARLQRGRGKARKVKVAGVSKRTRTNTCPPCDAENAHACEVEGRSRARRAPGGEGGGRGVCACALSYRRWWGDGGLGERTEVWVRESPTQTPYAPGYLEQAQTPTPTPGEVKWTGYFQPLGEEMCRGRGHAPVGGGEGREMKREREAEALGTLADAGLVYFDADAVIGVGQREWI</sequence>
<organism evidence="2 3">
    <name type="scientific">Mycena metata</name>
    <dbReference type="NCBI Taxonomy" id="1033252"/>
    <lineage>
        <taxon>Eukaryota</taxon>
        <taxon>Fungi</taxon>
        <taxon>Dikarya</taxon>
        <taxon>Basidiomycota</taxon>
        <taxon>Agaricomycotina</taxon>
        <taxon>Agaricomycetes</taxon>
        <taxon>Agaricomycetidae</taxon>
        <taxon>Agaricales</taxon>
        <taxon>Marasmiineae</taxon>
        <taxon>Mycenaceae</taxon>
        <taxon>Mycena</taxon>
    </lineage>
</organism>
<protein>
    <submittedName>
        <fullName evidence="2">Uncharacterized protein</fullName>
    </submittedName>
</protein>
<feature type="region of interest" description="Disordered" evidence="1">
    <location>
        <begin position="1"/>
        <end position="24"/>
    </location>
</feature>
<evidence type="ECO:0000313" key="3">
    <source>
        <dbReference type="Proteomes" id="UP001215598"/>
    </source>
</evidence>